<feature type="compositionally biased region" description="Acidic residues" evidence="1">
    <location>
        <begin position="378"/>
        <end position="391"/>
    </location>
</feature>
<proteinExistence type="predicted"/>
<evidence type="ECO:0000313" key="3">
    <source>
        <dbReference type="Proteomes" id="UP001165060"/>
    </source>
</evidence>
<comment type="caution">
    <text evidence="2">The sequence shown here is derived from an EMBL/GenBank/DDBJ whole genome shotgun (WGS) entry which is preliminary data.</text>
</comment>
<name>A0ABQ6N0Z0_9STRA</name>
<evidence type="ECO:0000256" key="1">
    <source>
        <dbReference type="SAM" id="MobiDB-lite"/>
    </source>
</evidence>
<dbReference type="Proteomes" id="UP001165060">
    <property type="component" value="Unassembled WGS sequence"/>
</dbReference>
<gene>
    <name evidence="2" type="ORF">TeGR_g4151</name>
</gene>
<organism evidence="2 3">
    <name type="scientific">Tetraparma gracilis</name>
    <dbReference type="NCBI Taxonomy" id="2962635"/>
    <lineage>
        <taxon>Eukaryota</taxon>
        <taxon>Sar</taxon>
        <taxon>Stramenopiles</taxon>
        <taxon>Ochrophyta</taxon>
        <taxon>Bolidophyceae</taxon>
        <taxon>Parmales</taxon>
        <taxon>Triparmaceae</taxon>
        <taxon>Tetraparma</taxon>
    </lineage>
</organism>
<feature type="compositionally biased region" description="Polar residues" evidence="1">
    <location>
        <begin position="1"/>
        <end position="11"/>
    </location>
</feature>
<evidence type="ECO:0000313" key="2">
    <source>
        <dbReference type="EMBL" id="GMI36952.1"/>
    </source>
</evidence>
<keyword evidence="3" id="KW-1185">Reference proteome</keyword>
<reference evidence="2 3" key="1">
    <citation type="journal article" date="2023" name="Commun. Biol.">
        <title>Genome analysis of Parmales, the sister group of diatoms, reveals the evolutionary specialization of diatoms from phago-mixotrophs to photoautotrophs.</title>
        <authorList>
            <person name="Ban H."/>
            <person name="Sato S."/>
            <person name="Yoshikawa S."/>
            <person name="Yamada K."/>
            <person name="Nakamura Y."/>
            <person name="Ichinomiya M."/>
            <person name="Sato N."/>
            <person name="Blanc-Mathieu R."/>
            <person name="Endo H."/>
            <person name="Kuwata A."/>
            <person name="Ogata H."/>
        </authorList>
    </citation>
    <scope>NUCLEOTIDE SEQUENCE [LARGE SCALE GENOMIC DNA]</scope>
</reference>
<protein>
    <submittedName>
        <fullName evidence="2">Uncharacterized protein</fullName>
    </submittedName>
</protein>
<sequence>MSFFSKISNRNRAPAPRVSPNPILSPHSSSLKPRSARPNAHHYYREELVDVYPDPEWIEGAQAWRLSRIGCTVGQSWVLRISFTYRVINSNGHTKEYTVAVPKAAIKPTTYINGDISSRDVHMDLAPNEYLSALSCKIHGAEKLFTDVVFQTSAGRHLHCHSAQSTNSGTRKRSHSILEGVQGMDFSRQKDHVGIVGLRALYVTTHTNMTGFAGLGPVVNSLVAVDEHMVASEESEEEIKRTRDLEMMREATKMTVLAQQKVNKVQRGVLFSKYGVGIDVDDDAAPPQSFWGSKSGKTFNGLSPEEVARLKEEERAKKSERRVDYSQFLAARGGEDSETTESDSDGAALERERSARAFMSMDPQDVRPSVSEEPQGLFDEEDYGDEEDGDEDFARHVSKSGRDLLAYALSRSERRDASDYY</sequence>
<feature type="region of interest" description="Disordered" evidence="1">
    <location>
        <begin position="357"/>
        <end position="397"/>
    </location>
</feature>
<accession>A0ABQ6N0Z0</accession>
<dbReference type="EMBL" id="BRYB01000756">
    <property type="protein sequence ID" value="GMI36952.1"/>
    <property type="molecule type" value="Genomic_DNA"/>
</dbReference>
<feature type="region of interest" description="Disordered" evidence="1">
    <location>
        <begin position="1"/>
        <end position="38"/>
    </location>
</feature>